<feature type="compositionally biased region" description="Polar residues" evidence="3">
    <location>
        <begin position="65"/>
        <end position="88"/>
    </location>
</feature>
<dbReference type="STRING" id="7375.A0A0L0C6B2"/>
<evidence type="ECO:0000256" key="3">
    <source>
        <dbReference type="SAM" id="MobiDB-lite"/>
    </source>
</evidence>
<organism evidence="4 5">
    <name type="scientific">Lucilia cuprina</name>
    <name type="common">Green bottle fly</name>
    <name type="synonym">Australian sheep blowfly</name>
    <dbReference type="NCBI Taxonomy" id="7375"/>
    <lineage>
        <taxon>Eukaryota</taxon>
        <taxon>Metazoa</taxon>
        <taxon>Ecdysozoa</taxon>
        <taxon>Arthropoda</taxon>
        <taxon>Hexapoda</taxon>
        <taxon>Insecta</taxon>
        <taxon>Pterygota</taxon>
        <taxon>Neoptera</taxon>
        <taxon>Endopterygota</taxon>
        <taxon>Diptera</taxon>
        <taxon>Brachycera</taxon>
        <taxon>Muscomorpha</taxon>
        <taxon>Oestroidea</taxon>
        <taxon>Calliphoridae</taxon>
        <taxon>Luciliinae</taxon>
        <taxon>Lucilia</taxon>
    </lineage>
</organism>
<evidence type="ECO:0008006" key="6">
    <source>
        <dbReference type="Google" id="ProtNLM"/>
    </source>
</evidence>
<feature type="compositionally biased region" description="Polar residues" evidence="3">
    <location>
        <begin position="31"/>
        <end position="53"/>
    </location>
</feature>
<comment type="similarity">
    <text evidence="1">Belongs to the IFT43 family.</text>
</comment>
<keyword evidence="2" id="KW-0970">Cilium biogenesis/degradation</keyword>
<comment type="caution">
    <text evidence="4">The sequence shown here is derived from an EMBL/GenBank/DDBJ whole genome shotgun (WGS) entry which is preliminary data.</text>
</comment>
<sequence>MDWAEELKMSIRKTTARKGRRSKSRDVLKDSAQTSASVINNSSGQLAGSNNPDLSIDITLDMKSSAEQNQQHSASTSNNISSAQTSGSFAGGGGDISSALNSSSDSKRPPVLRRISGGWADSAVGNKLKSKKGSFEDDRFGLKSSANNSPTDDIPIIPDLDDIKDDMLMSEIAEPPSVAVNRVVTLKELNSDLLAQNAFSAIEDVDLSILTKCLQPQESLDEADEVWEWEKLFTDVVAEINADKPLENKMKNLELRPDELPKPNND</sequence>
<evidence type="ECO:0000313" key="4">
    <source>
        <dbReference type="EMBL" id="KNC27820.1"/>
    </source>
</evidence>
<reference evidence="4 5" key="1">
    <citation type="journal article" date="2015" name="Nat. Commun.">
        <title>Lucilia cuprina genome unlocks parasitic fly biology to underpin future interventions.</title>
        <authorList>
            <person name="Anstead C.A."/>
            <person name="Korhonen P.K."/>
            <person name="Young N.D."/>
            <person name="Hall R.S."/>
            <person name="Jex A.R."/>
            <person name="Murali S.C."/>
            <person name="Hughes D.S."/>
            <person name="Lee S.F."/>
            <person name="Perry T."/>
            <person name="Stroehlein A.J."/>
            <person name="Ansell B.R."/>
            <person name="Breugelmans B."/>
            <person name="Hofmann A."/>
            <person name="Qu J."/>
            <person name="Dugan S."/>
            <person name="Lee S.L."/>
            <person name="Chao H."/>
            <person name="Dinh H."/>
            <person name="Han Y."/>
            <person name="Doddapaneni H.V."/>
            <person name="Worley K.C."/>
            <person name="Muzny D.M."/>
            <person name="Ioannidis P."/>
            <person name="Waterhouse R.M."/>
            <person name="Zdobnov E.M."/>
            <person name="James P.J."/>
            <person name="Bagnall N.H."/>
            <person name="Kotze A.C."/>
            <person name="Gibbs R.A."/>
            <person name="Richards S."/>
            <person name="Batterham P."/>
            <person name="Gasser R.B."/>
        </authorList>
    </citation>
    <scope>NUCLEOTIDE SEQUENCE [LARGE SCALE GENOMIC DNA]</scope>
    <source>
        <strain evidence="4 5">LS</strain>
        <tissue evidence="4">Full body</tissue>
    </source>
</reference>
<dbReference type="GO" id="GO:0030991">
    <property type="term" value="C:intraciliary transport particle A"/>
    <property type="evidence" value="ECO:0007669"/>
    <property type="project" value="InterPro"/>
</dbReference>
<name>A0A0L0C6B2_LUCCU</name>
<evidence type="ECO:0000256" key="1">
    <source>
        <dbReference type="ARBA" id="ARBA00007563"/>
    </source>
</evidence>
<dbReference type="InterPro" id="IPR029302">
    <property type="entry name" value="IFT43"/>
</dbReference>
<dbReference type="GO" id="GO:0005929">
    <property type="term" value="C:cilium"/>
    <property type="evidence" value="ECO:0007669"/>
    <property type="project" value="TreeGrafter"/>
</dbReference>
<protein>
    <recommendedName>
        <fullName evidence="6">Intraflagellar transport protein 43</fullName>
    </recommendedName>
</protein>
<accession>A0A0L0C6B2</accession>
<evidence type="ECO:0000256" key="2">
    <source>
        <dbReference type="ARBA" id="ARBA00022794"/>
    </source>
</evidence>
<dbReference type="GO" id="GO:0035721">
    <property type="term" value="P:intraciliary retrograde transport"/>
    <property type="evidence" value="ECO:0007669"/>
    <property type="project" value="TreeGrafter"/>
</dbReference>
<dbReference type="Pfam" id="PF15305">
    <property type="entry name" value="IFT43"/>
    <property type="match status" value="1"/>
</dbReference>
<dbReference type="AlphaFoldDB" id="A0A0L0C6B2"/>
<keyword evidence="5" id="KW-1185">Reference proteome</keyword>
<proteinExistence type="inferred from homology"/>
<feature type="compositionally biased region" description="Basic residues" evidence="3">
    <location>
        <begin position="10"/>
        <end position="23"/>
    </location>
</feature>
<gene>
    <name evidence="4" type="ORF">FF38_12494</name>
</gene>
<dbReference type="OrthoDB" id="206950at2759"/>
<dbReference type="EMBL" id="JRES01000841">
    <property type="protein sequence ID" value="KNC27820.1"/>
    <property type="molecule type" value="Genomic_DNA"/>
</dbReference>
<dbReference type="PANTHER" id="PTHR33724:SF1">
    <property type="entry name" value="INTRAFLAGELLAR TRANSPORT PROTEIN 43 HOMOLOG"/>
    <property type="match status" value="1"/>
</dbReference>
<dbReference type="OMA" id="LDIHNES"/>
<feature type="region of interest" description="Disordered" evidence="3">
    <location>
        <begin position="1"/>
        <end position="114"/>
    </location>
</feature>
<dbReference type="PANTHER" id="PTHR33724">
    <property type="entry name" value="INTRAFLAGELLAR TRANSPORT PROTEIN 43 HOMOLOG"/>
    <property type="match status" value="1"/>
</dbReference>
<dbReference type="Proteomes" id="UP000037069">
    <property type="component" value="Unassembled WGS sequence"/>
</dbReference>
<evidence type="ECO:0000313" key="5">
    <source>
        <dbReference type="Proteomes" id="UP000037069"/>
    </source>
</evidence>